<dbReference type="PANTHER" id="PTHR11567:SF127">
    <property type="entry name" value="HISTIDINE ACID PHOSPHATASE"/>
    <property type="match status" value="1"/>
</dbReference>
<sequence>MALRKCLAAASTLIAGVWAQSSNQSDVGKVWAVAAFINNGDRTPVIGETVVLTPEGAQQMLRQGRAFRARYLTTVNDSAYDNIEEARLQDMTIHQIDNSVLDFTSQTDESVTGGAMAFLQGLYPPSPDAFGTDTEETDIARDYTEGGDNITDYPLNGYQYPNLRTLSILDPMSTAIQGNLRCSNWESEMSVNLTSDASMQEFYNATHDYYQIIFGTYPLQGLISLSDANLWNAYELYDLVNYLYTHNQTVHDGFANGTEILSILRKYATSMERIKNSYADGSDSADSKAKEILYSVAGRSLANRVARQFINNLQWSGSHDKLTLMFGSFDPIISFISLSGLLTTDSILNGPFSTLPNPGAALVFELVGEDSDNSDVLPSFNDLSVRLYYRASADPGEEFISYPMFDSESQNGLVPYSTFIETMQEIGVTAYDWCEVCGDTTAPWCLYSYASDGDLDNPSNNLDPVIAGVVGAVIMGVVVALASGCLYCFAGVRLRRKTVQEEPTPPVGAAGGFKGPERMDGDKDVTVTKEGFHHERVGSWELKDGKPLPSFDAVAVPPRDLPRESGRSLDEDDDISVMGATPVKAHEAV</sequence>
<comment type="similarity">
    <text evidence="1">Belongs to the histidine acid phosphatase family.</text>
</comment>
<keyword evidence="4" id="KW-0732">Signal</keyword>
<dbReference type="Gene3D" id="3.40.50.1240">
    <property type="entry name" value="Phosphoglycerate mutase-like"/>
    <property type="match status" value="1"/>
</dbReference>
<evidence type="ECO:0000256" key="1">
    <source>
        <dbReference type="ARBA" id="ARBA00005375"/>
    </source>
</evidence>
<name>A0A9P9J6K8_9HYPO</name>
<dbReference type="EMBL" id="JAGMUV010000006">
    <property type="protein sequence ID" value="KAH7153102.1"/>
    <property type="molecule type" value="Genomic_DNA"/>
</dbReference>
<protein>
    <submittedName>
        <fullName evidence="5">Histidine phosphatase superfamily</fullName>
    </submittedName>
</protein>
<feature type="region of interest" description="Disordered" evidence="2">
    <location>
        <begin position="543"/>
        <end position="589"/>
    </location>
</feature>
<keyword evidence="3" id="KW-1133">Transmembrane helix</keyword>
<evidence type="ECO:0000256" key="4">
    <source>
        <dbReference type="SAM" id="SignalP"/>
    </source>
</evidence>
<keyword evidence="6" id="KW-1185">Reference proteome</keyword>
<dbReference type="InterPro" id="IPR029033">
    <property type="entry name" value="His_PPase_superfam"/>
</dbReference>
<dbReference type="OrthoDB" id="258392at2759"/>
<gene>
    <name evidence="5" type="ORF">EDB81DRAFT_758100</name>
</gene>
<dbReference type="InterPro" id="IPR050645">
    <property type="entry name" value="Histidine_acid_phosphatase"/>
</dbReference>
<dbReference type="Pfam" id="PF00328">
    <property type="entry name" value="His_Phos_2"/>
    <property type="match status" value="1"/>
</dbReference>
<reference evidence="5" key="1">
    <citation type="journal article" date="2021" name="Nat. Commun.">
        <title>Genetic determinants of endophytism in the Arabidopsis root mycobiome.</title>
        <authorList>
            <person name="Mesny F."/>
            <person name="Miyauchi S."/>
            <person name="Thiergart T."/>
            <person name="Pickel B."/>
            <person name="Atanasova L."/>
            <person name="Karlsson M."/>
            <person name="Huettel B."/>
            <person name="Barry K.W."/>
            <person name="Haridas S."/>
            <person name="Chen C."/>
            <person name="Bauer D."/>
            <person name="Andreopoulos W."/>
            <person name="Pangilinan J."/>
            <person name="LaButti K."/>
            <person name="Riley R."/>
            <person name="Lipzen A."/>
            <person name="Clum A."/>
            <person name="Drula E."/>
            <person name="Henrissat B."/>
            <person name="Kohler A."/>
            <person name="Grigoriev I.V."/>
            <person name="Martin F.M."/>
            <person name="Hacquard S."/>
        </authorList>
    </citation>
    <scope>NUCLEOTIDE SEQUENCE</scope>
    <source>
        <strain evidence="5">MPI-CAGE-AT-0147</strain>
    </source>
</reference>
<feature type="signal peptide" evidence="4">
    <location>
        <begin position="1"/>
        <end position="19"/>
    </location>
</feature>
<feature type="chain" id="PRO_5040142804" evidence="4">
    <location>
        <begin position="20"/>
        <end position="589"/>
    </location>
</feature>
<dbReference type="InterPro" id="IPR000560">
    <property type="entry name" value="His_Pase_clade-2"/>
</dbReference>
<keyword evidence="3" id="KW-0812">Transmembrane</keyword>
<dbReference type="Proteomes" id="UP000738349">
    <property type="component" value="Unassembled WGS sequence"/>
</dbReference>
<evidence type="ECO:0000256" key="3">
    <source>
        <dbReference type="SAM" id="Phobius"/>
    </source>
</evidence>
<organism evidence="5 6">
    <name type="scientific">Dactylonectria macrodidyma</name>
    <dbReference type="NCBI Taxonomy" id="307937"/>
    <lineage>
        <taxon>Eukaryota</taxon>
        <taxon>Fungi</taxon>
        <taxon>Dikarya</taxon>
        <taxon>Ascomycota</taxon>
        <taxon>Pezizomycotina</taxon>
        <taxon>Sordariomycetes</taxon>
        <taxon>Hypocreomycetidae</taxon>
        <taxon>Hypocreales</taxon>
        <taxon>Nectriaceae</taxon>
        <taxon>Dactylonectria</taxon>
    </lineage>
</organism>
<dbReference type="PANTHER" id="PTHR11567">
    <property type="entry name" value="ACID PHOSPHATASE-RELATED"/>
    <property type="match status" value="1"/>
</dbReference>
<evidence type="ECO:0000313" key="5">
    <source>
        <dbReference type="EMBL" id="KAH7153102.1"/>
    </source>
</evidence>
<dbReference type="GO" id="GO:0016791">
    <property type="term" value="F:phosphatase activity"/>
    <property type="evidence" value="ECO:0007669"/>
    <property type="project" value="TreeGrafter"/>
</dbReference>
<accession>A0A9P9J6K8</accession>
<feature type="transmembrane region" description="Helical" evidence="3">
    <location>
        <begin position="465"/>
        <end position="490"/>
    </location>
</feature>
<evidence type="ECO:0000256" key="2">
    <source>
        <dbReference type="SAM" id="MobiDB-lite"/>
    </source>
</evidence>
<feature type="compositionally biased region" description="Basic and acidic residues" evidence="2">
    <location>
        <begin position="560"/>
        <end position="569"/>
    </location>
</feature>
<keyword evidence="3" id="KW-0472">Membrane</keyword>
<dbReference type="AlphaFoldDB" id="A0A9P9J6K8"/>
<comment type="caution">
    <text evidence="5">The sequence shown here is derived from an EMBL/GenBank/DDBJ whole genome shotgun (WGS) entry which is preliminary data.</text>
</comment>
<dbReference type="SUPFAM" id="SSF53254">
    <property type="entry name" value="Phosphoglycerate mutase-like"/>
    <property type="match status" value="1"/>
</dbReference>
<evidence type="ECO:0000313" key="6">
    <source>
        <dbReference type="Proteomes" id="UP000738349"/>
    </source>
</evidence>
<proteinExistence type="inferred from homology"/>